<keyword evidence="3" id="KW-1185">Reference proteome</keyword>
<name>A0A1C0YDY9_9BACL</name>
<evidence type="ECO:0000256" key="1">
    <source>
        <dbReference type="SAM" id="Phobius"/>
    </source>
</evidence>
<protein>
    <submittedName>
        <fullName evidence="2">ECF transporter S component</fullName>
    </submittedName>
</protein>
<keyword evidence="1" id="KW-0812">Transmembrane</keyword>
<keyword evidence="1" id="KW-0472">Membrane</keyword>
<feature type="transmembrane region" description="Helical" evidence="1">
    <location>
        <begin position="62"/>
        <end position="82"/>
    </location>
</feature>
<feature type="transmembrane region" description="Helical" evidence="1">
    <location>
        <begin position="185"/>
        <end position="212"/>
    </location>
</feature>
<evidence type="ECO:0000313" key="3">
    <source>
        <dbReference type="Proteomes" id="UP000093199"/>
    </source>
</evidence>
<organism evidence="2 3">
    <name type="scientific">Caryophanon tenue</name>
    <dbReference type="NCBI Taxonomy" id="33978"/>
    <lineage>
        <taxon>Bacteria</taxon>
        <taxon>Bacillati</taxon>
        <taxon>Bacillota</taxon>
        <taxon>Bacilli</taxon>
        <taxon>Bacillales</taxon>
        <taxon>Caryophanaceae</taxon>
        <taxon>Caryophanon</taxon>
    </lineage>
</organism>
<dbReference type="AlphaFoldDB" id="A0A1C0YDY9"/>
<feature type="transmembrane region" description="Helical" evidence="1">
    <location>
        <begin position="151"/>
        <end position="173"/>
    </location>
</feature>
<dbReference type="RefSeq" id="WP_066544935.1">
    <property type="nucleotide sequence ID" value="NZ_MASJ01000014.1"/>
</dbReference>
<dbReference type="EMBL" id="MASJ01000014">
    <property type="protein sequence ID" value="OCS85402.1"/>
    <property type="molecule type" value="Genomic_DNA"/>
</dbReference>
<dbReference type="OrthoDB" id="5198189at2"/>
<gene>
    <name evidence="2" type="ORF">A6M13_13265</name>
</gene>
<comment type="caution">
    <text evidence="2">The sequence shown here is derived from an EMBL/GenBank/DDBJ whole genome shotgun (WGS) entry which is preliminary data.</text>
</comment>
<proteinExistence type="predicted"/>
<keyword evidence="1" id="KW-1133">Transmembrane helix</keyword>
<dbReference type="Pfam" id="PF12822">
    <property type="entry name" value="ECF_trnsprt"/>
    <property type="match status" value="1"/>
</dbReference>
<dbReference type="STRING" id="33978.A6M13_13265"/>
<accession>A0A1C0YDY9</accession>
<dbReference type="Proteomes" id="UP000093199">
    <property type="component" value="Unassembled WGS sequence"/>
</dbReference>
<feature type="transmembrane region" description="Helical" evidence="1">
    <location>
        <begin position="7"/>
        <end position="25"/>
    </location>
</feature>
<feature type="transmembrane region" description="Helical" evidence="1">
    <location>
        <begin position="88"/>
        <end position="113"/>
    </location>
</feature>
<evidence type="ECO:0000313" key="2">
    <source>
        <dbReference type="EMBL" id="OCS85402.1"/>
    </source>
</evidence>
<reference evidence="2 3" key="1">
    <citation type="submission" date="2016-07" db="EMBL/GenBank/DDBJ databases">
        <title>Caryophanon tenue genome sequencing.</title>
        <authorList>
            <person name="Verma A."/>
            <person name="Pal Y."/>
            <person name="Krishnamurthi S."/>
        </authorList>
    </citation>
    <scope>NUCLEOTIDE SEQUENCE [LARGE SCALE GENOMIC DNA]</scope>
    <source>
        <strain evidence="2 3">DSM 14152</strain>
    </source>
</reference>
<dbReference type="Gene3D" id="1.10.1760.20">
    <property type="match status" value="1"/>
</dbReference>
<sequence length="230" mass="25490">MLTKHRIFSVILLCIGVPLLLWIGLRVLGDRQYYVLSFAILVVAFVPFFIRLERKKPNARELVVIAVMSAISIAGRVLFMMLPGFKPVTALTAITGFALGAEAGFLTGALTAFASNMYFGQGPWTPFQMLTWGLIGYIAGLLGKTGIMHKWWALVLFSIFAGIFFSAGMDIWTAMSATGLFQWEAFVAALITALPFTGIYIVSNLVFLLVLYKPITEKLQRIKTKFGLFE</sequence>
<dbReference type="InterPro" id="IPR024529">
    <property type="entry name" value="ECF_trnsprt_substrate-spec"/>
</dbReference>
<dbReference type="GO" id="GO:0022857">
    <property type="term" value="F:transmembrane transporter activity"/>
    <property type="evidence" value="ECO:0007669"/>
    <property type="project" value="InterPro"/>
</dbReference>
<feature type="transmembrane region" description="Helical" evidence="1">
    <location>
        <begin position="31"/>
        <end position="50"/>
    </location>
</feature>